<evidence type="ECO:0000256" key="1">
    <source>
        <dbReference type="ARBA" id="ARBA00023015"/>
    </source>
</evidence>
<sequence length="249" mass="26412">MRASDRAHLTLREEIIAGDLAPGSVLAEVEQSARLGISRTPLREALGRLVADGLAAPSAGRGVVVTAVSLDEAAPLFDLRIALEVLAVRRSAENAQHDPAARELFSGLAVRFEDAVAPLREGAEPSEYYALTEELDRAIDSTSGNAYLTDSLRTVRIHLVRLRRLSRHSPERLAESAREHAAIARAVAGTNPELAAAATVLHLQHALSHLRTAPLPAPDPPPPGDPAQPSSTNTTSTLGPEARPKETTA</sequence>
<feature type="compositionally biased region" description="Pro residues" evidence="4">
    <location>
        <begin position="215"/>
        <end position="226"/>
    </location>
</feature>
<name>A0A2A3YHV7_9MICO</name>
<keyword evidence="2" id="KW-0238">DNA-binding</keyword>
<evidence type="ECO:0000259" key="5">
    <source>
        <dbReference type="PROSITE" id="PS50949"/>
    </source>
</evidence>
<evidence type="ECO:0000256" key="4">
    <source>
        <dbReference type="SAM" id="MobiDB-lite"/>
    </source>
</evidence>
<evidence type="ECO:0000256" key="2">
    <source>
        <dbReference type="ARBA" id="ARBA00023125"/>
    </source>
</evidence>
<dbReference type="InterPro" id="IPR011711">
    <property type="entry name" value="GntR_C"/>
</dbReference>
<dbReference type="InterPro" id="IPR036388">
    <property type="entry name" value="WH-like_DNA-bd_sf"/>
</dbReference>
<dbReference type="EMBL" id="NRGR01000020">
    <property type="protein sequence ID" value="PCC38819.1"/>
    <property type="molecule type" value="Genomic_DNA"/>
</dbReference>
<keyword evidence="3" id="KW-0804">Transcription</keyword>
<feature type="region of interest" description="Disordered" evidence="4">
    <location>
        <begin position="212"/>
        <end position="249"/>
    </location>
</feature>
<protein>
    <submittedName>
        <fullName evidence="6">GntR family transcriptional regulator</fullName>
    </submittedName>
</protein>
<dbReference type="SMART" id="SM00345">
    <property type="entry name" value="HTH_GNTR"/>
    <property type="match status" value="1"/>
</dbReference>
<evidence type="ECO:0000313" key="7">
    <source>
        <dbReference type="Proteomes" id="UP000218598"/>
    </source>
</evidence>
<dbReference type="PANTHER" id="PTHR43537:SF49">
    <property type="entry name" value="TRANSCRIPTIONAL REGULATORY PROTEIN"/>
    <property type="match status" value="1"/>
</dbReference>
<dbReference type="RefSeq" id="WP_096197403.1">
    <property type="nucleotide sequence ID" value="NZ_NRGR01000020.1"/>
</dbReference>
<dbReference type="PROSITE" id="PS50949">
    <property type="entry name" value="HTH_GNTR"/>
    <property type="match status" value="1"/>
</dbReference>
<dbReference type="Gene3D" id="1.10.10.10">
    <property type="entry name" value="Winged helix-like DNA-binding domain superfamily/Winged helix DNA-binding domain"/>
    <property type="match status" value="1"/>
</dbReference>
<dbReference type="InterPro" id="IPR036390">
    <property type="entry name" value="WH_DNA-bd_sf"/>
</dbReference>
<evidence type="ECO:0000313" key="6">
    <source>
        <dbReference type="EMBL" id="PCC38819.1"/>
    </source>
</evidence>
<feature type="domain" description="HTH gntR-type" evidence="5">
    <location>
        <begin position="1"/>
        <end position="68"/>
    </location>
</feature>
<evidence type="ECO:0000256" key="3">
    <source>
        <dbReference type="ARBA" id="ARBA00023163"/>
    </source>
</evidence>
<dbReference type="InterPro" id="IPR008920">
    <property type="entry name" value="TF_FadR/GntR_C"/>
</dbReference>
<dbReference type="SUPFAM" id="SSF46785">
    <property type="entry name" value="Winged helix' DNA-binding domain"/>
    <property type="match status" value="1"/>
</dbReference>
<accession>A0A2A3YHV7</accession>
<dbReference type="AlphaFoldDB" id="A0A2A3YHV7"/>
<organism evidence="6 7">
    <name type="scientific">Brachybacterium alimentarium</name>
    <dbReference type="NCBI Taxonomy" id="47845"/>
    <lineage>
        <taxon>Bacteria</taxon>
        <taxon>Bacillati</taxon>
        <taxon>Actinomycetota</taxon>
        <taxon>Actinomycetes</taxon>
        <taxon>Micrococcales</taxon>
        <taxon>Dermabacteraceae</taxon>
        <taxon>Brachybacterium</taxon>
    </lineage>
</organism>
<dbReference type="GO" id="GO:0003677">
    <property type="term" value="F:DNA binding"/>
    <property type="evidence" value="ECO:0007669"/>
    <property type="project" value="UniProtKB-KW"/>
</dbReference>
<comment type="caution">
    <text evidence="6">The sequence shown here is derived from an EMBL/GenBank/DDBJ whole genome shotgun (WGS) entry which is preliminary data.</text>
</comment>
<keyword evidence="7" id="KW-1185">Reference proteome</keyword>
<proteinExistence type="predicted"/>
<dbReference type="Gene3D" id="1.20.120.530">
    <property type="entry name" value="GntR ligand-binding domain-like"/>
    <property type="match status" value="1"/>
</dbReference>
<dbReference type="Pfam" id="PF00392">
    <property type="entry name" value="GntR"/>
    <property type="match status" value="1"/>
</dbReference>
<dbReference type="SUPFAM" id="SSF48008">
    <property type="entry name" value="GntR ligand-binding domain-like"/>
    <property type="match status" value="1"/>
</dbReference>
<dbReference type="Pfam" id="PF07729">
    <property type="entry name" value="FCD"/>
    <property type="match status" value="1"/>
</dbReference>
<dbReference type="Proteomes" id="UP000218598">
    <property type="component" value="Unassembled WGS sequence"/>
</dbReference>
<dbReference type="InterPro" id="IPR000524">
    <property type="entry name" value="Tscrpt_reg_HTH_GntR"/>
</dbReference>
<dbReference type="GO" id="GO:0003700">
    <property type="term" value="F:DNA-binding transcription factor activity"/>
    <property type="evidence" value="ECO:0007669"/>
    <property type="project" value="InterPro"/>
</dbReference>
<gene>
    <name evidence="6" type="ORF">CIK66_12930</name>
</gene>
<dbReference type="OrthoDB" id="8680240at2"/>
<reference evidence="6 7" key="1">
    <citation type="journal article" date="2017" name="Elife">
        <title>Extensive horizontal gene transfer in cheese-associated bacteria.</title>
        <authorList>
            <person name="Bonham K.S."/>
            <person name="Wolfe B.E."/>
            <person name="Dutton R.J."/>
        </authorList>
    </citation>
    <scope>NUCLEOTIDE SEQUENCE [LARGE SCALE GENOMIC DNA]</scope>
    <source>
        <strain evidence="6 7">341_9</strain>
    </source>
</reference>
<dbReference type="PANTHER" id="PTHR43537">
    <property type="entry name" value="TRANSCRIPTIONAL REGULATOR, GNTR FAMILY"/>
    <property type="match status" value="1"/>
</dbReference>
<dbReference type="SMART" id="SM00895">
    <property type="entry name" value="FCD"/>
    <property type="match status" value="1"/>
</dbReference>
<keyword evidence="1" id="KW-0805">Transcription regulation</keyword>